<evidence type="ECO:0000256" key="2">
    <source>
        <dbReference type="ARBA" id="ARBA00009326"/>
    </source>
</evidence>
<dbReference type="RefSeq" id="XP_067692349.1">
    <property type="nucleotide sequence ID" value="XM_067836807.1"/>
</dbReference>
<dbReference type="GO" id="GO:0016579">
    <property type="term" value="P:protein deubiquitination"/>
    <property type="evidence" value="ECO:0007669"/>
    <property type="project" value="TreeGrafter"/>
</dbReference>
<gene>
    <name evidence="10" type="ORF">CUR178_05112</name>
</gene>
<evidence type="ECO:0000259" key="9">
    <source>
        <dbReference type="PROSITE" id="PS52048"/>
    </source>
</evidence>
<accession>A0A836KIS5</accession>
<evidence type="ECO:0000313" key="11">
    <source>
        <dbReference type="Proteomes" id="UP000674179"/>
    </source>
</evidence>
<dbReference type="InterPro" id="IPR038765">
    <property type="entry name" value="Papain-like_cys_pep_sf"/>
</dbReference>
<evidence type="ECO:0000256" key="5">
    <source>
        <dbReference type="ARBA" id="ARBA00022801"/>
    </source>
</evidence>
<evidence type="ECO:0000256" key="4">
    <source>
        <dbReference type="ARBA" id="ARBA00022786"/>
    </source>
</evidence>
<reference evidence="10 11" key="1">
    <citation type="submission" date="2021-02" db="EMBL/GenBank/DDBJ databases">
        <title>Leishmania (Mundinia) enrietti genome sequencing and assembly.</title>
        <authorList>
            <person name="Almutairi H."/>
            <person name="Gatherer D."/>
        </authorList>
    </citation>
    <scope>NUCLEOTIDE SEQUENCE [LARGE SCALE GENOMIC DNA]</scope>
    <source>
        <strain evidence="10">CUR178</strain>
    </source>
</reference>
<dbReference type="EMBL" id="JAFHKP010000025">
    <property type="protein sequence ID" value="KAG5477409.1"/>
    <property type="molecule type" value="Genomic_DNA"/>
</dbReference>
<comment type="catalytic activity">
    <reaction evidence="1 7 8">
        <text>Thiol-dependent hydrolysis of ester, thioester, amide, peptide and isopeptide bonds formed by the C-terminal Gly of ubiquitin (a 76-residue protein attached to proteins as an intracellular targeting signal).</text>
        <dbReference type="EC" id="3.4.19.12"/>
    </reaction>
</comment>
<dbReference type="GeneID" id="94172317"/>
<feature type="domain" description="UCH catalytic" evidence="9">
    <location>
        <begin position="1"/>
        <end position="232"/>
    </location>
</feature>
<dbReference type="GO" id="GO:0004843">
    <property type="term" value="F:cysteine-type deubiquitinase activity"/>
    <property type="evidence" value="ECO:0007669"/>
    <property type="project" value="UniProtKB-UniRule"/>
</dbReference>
<dbReference type="PROSITE" id="PS52048">
    <property type="entry name" value="UCH_DOMAIN"/>
    <property type="match status" value="1"/>
</dbReference>
<keyword evidence="6 7" id="KW-0788">Thiol protease</keyword>
<keyword evidence="4 7" id="KW-0833">Ubl conjugation pathway</keyword>
<evidence type="ECO:0000256" key="8">
    <source>
        <dbReference type="RuleBase" id="RU361215"/>
    </source>
</evidence>
<feature type="active site" description="Nucleophile" evidence="7">
    <location>
        <position position="94"/>
    </location>
</feature>
<dbReference type="EC" id="3.4.19.12" evidence="8"/>
<evidence type="ECO:0000256" key="3">
    <source>
        <dbReference type="ARBA" id="ARBA00022670"/>
    </source>
</evidence>
<feature type="active site" description="Proton donor" evidence="7">
    <location>
        <position position="171"/>
    </location>
</feature>
<dbReference type="GO" id="GO:0005737">
    <property type="term" value="C:cytoplasm"/>
    <property type="evidence" value="ECO:0007669"/>
    <property type="project" value="TreeGrafter"/>
</dbReference>
<comment type="similarity">
    <text evidence="2 7 8">Belongs to the peptidase C12 family.</text>
</comment>
<dbReference type="PANTHER" id="PTHR10589:SF17">
    <property type="entry name" value="UBIQUITIN CARBOXYL-TERMINAL HYDROLASE"/>
    <property type="match status" value="1"/>
</dbReference>
<dbReference type="Pfam" id="PF01088">
    <property type="entry name" value="Peptidase_C12"/>
    <property type="match status" value="1"/>
</dbReference>
<dbReference type="SUPFAM" id="SSF54001">
    <property type="entry name" value="Cysteine proteinases"/>
    <property type="match status" value="1"/>
</dbReference>
<proteinExistence type="inferred from homology"/>
<keyword evidence="5 7" id="KW-0378">Hydrolase</keyword>
<dbReference type="InterPro" id="IPR036959">
    <property type="entry name" value="Peptidase_C12_UCH_sf"/>
</dbReference>
<comment type="caution">
    <text evidence="10">The sequence shown here is derived from an EMBL/GenBank/DDBJ whole genome shotgun (WGS) entry which is preliminary data.</text>
</comment>
<dbReference type="PRINTS" id="PR00707">
    <property type="entry name" value="UBCTHYDRLASE"/>
</dbReference>
<keyword evidence="11" id="KW-1185">Reference proteome</keyword>
<dbReference type="GO" id="GO:0006511">
    <property type="term" value="P:ubiquitin-dependent protein catabolic process"/>
    <property type="evidence" value="ECO:0007669"/>
    <property type="project" value="UniProtKB-UniRule"/>
</dbReference>
<sequence length="233" mass="25368">MWFPLESNPTVMNRYITTLGVAEAKVQFVDVYGVSEDLLKLVPSPVHAVLLVYPICTATEKRIAEQQAAQQEEVAALRNAHFFFFTHQCVPNLCGTVAIAHALINNRDKIGEIAPGSILDSEWAKAPSVSTDPKVIGQLLAEDKNLINAHAAAAQEGATANQDISADINLHFVCFIRVGERCVELDGRKENPTLHGHCTDNASFLKAAAAAIHERMELNPHSYEFGITALVNA</sequence>
<name>A0A836KIS5_LEIEN</name>
<dbReference type="Proteomes" id="UP000674179">
    <property type="component" value="Chromosome 25"/>
</dbReference>
<evidence type="ECO:0000256" key="6">
    <source>
        <dbReference type="ARBA" id="ARBA00022807"/>
    </source>
</evidence>
<dbReference type="InterPro" id="IPR001578">
    <property type="entry name" value="Peptidase_C12_UCH"/>
</dbReference>
<feature type="site" description="Important for enzyme activity" evidence="7">
    <location>
        <position position="186"/>
    </location>
</feature>
<dbReference type="PANTHER" id="PTHR10589">
    <property type="entry name" value="UBIQUITIN CARBOXYL-TERMINAL HYDROLASE"/>
    <property type="match status" value="1"/>
</dbReference>
<protein>
    <recommendedName>
        <fullName evidence="8">Ubiquitin carboxyl-terminal hydrolase</fullName>
        <ecNumber evidence="8">3.4.19.12</ecNumber>
    </recommendedName>
</protein>
<keyword evidence="3 7" id="KW-0645">Protease</keyword>
<dbReference type="FunFam" id="3.40.532.10:FF:000006">
    <property type="entry name" value="Ubiquitin carboxyl-terminal hydrolase"/>
    <property type="match status" value="1"/>
</dbReference>
<dbReference type="AlphaFoldDB" id="A0A836KIS5"/>
<dbReference type="KEGG" id="lenr:94172317"/>
<evidence type="ECO:0000313" key="10">
    <source>
        <dbReference type="EMBL" id="KAG5477409.1"/>
    </source>
</evidence>
<feature type="site" description="Transition state stabilizer" evidence="7">
    <location>
        <position position="88"/>
    </location>
</feature>
<dbReference type="Gene3D" id="3.40.532.10">
    <property type="entry name" value="Peptidase C12, ubiquitin carboxyl-terminal hydrolase"/>
    <property type="match status" value="1"/>
</dbReference>
<evidence type="ECO:0000256" key="1">
    <source>
        <dbReference type="ARBA" id="ARBA00000707"/>
    </source>
</evidence>
<organism evidence="10 11">
    <name type="scientific">Leishmania enriettii</name>
    <dbReference type="NCBI Taxonomy" id="5663"/>
    <lineage>
        <taxon>Eukaryota</taxon>
        <taxon>Discoba</taxon>
        <taxon>Euglenozoa</taxon>
        <taxon>Kinetoplastea</taxon>
        <taxon>Metakinetoplastina</taxon>
        <taxon>Trypanosomatida</taxon>
        <taxon>Trypanosomatidae</taxon>
        <taxon>Leishmaniinae</taxon>
        <taxon>Leishmania</taxon>
    </lineage>
</organism>
<dbReference type="OrthoDB" id="427186at2759"/>
<evidence type="ECO:0000256" key="7">
    <source>
        <dbReference type="PROSITE-ProRule" id="PRU01393"/>
    </source>
</evidence>